<dbReference type="PANTHER" id="PTHR42880:SF1">
    <property type="entry name" value="ISOPROPYLMALATE_HOMOCITRATE_CITRAMALATE SYNTHASE FAMILY PROTEIN"/>
    <property type="match status" value="1"/>
</dbReference>
<dbReference type="Gene3D" id="3.20.20.70">
    <property type="entry name" value="Aldolase class I"/>
    <property type="match status" value="1"/>
</dbReference>
<dbReference type="OrthoDB" id="9804858at2"/>
<organism evidence="3 4">
    <name type="scientific">Acidilutibacter cellobiosedens</name>
    <dbReference type="NCBI Taxonomy" id="2507161"/>
    <lineage>
        <taxon>Bacteria</taxon>
        <taxon>Bacillati</taxon>
        <taxon>Bacillota</taxon>
        <taxon>Tissierellia</taxon>
        <taxon>Tissierellales</taxon>
        <taxon>Acidilutibacteraceae</taxon>
        <taxon>Acidilutibacter</taxon>
    </lineage>
</organism>
<dbReference type="PANTHER" id="PTHR42880">
    <property type="entry name" value="HOMOCITRATE SYNTHASE"/>
    <property type="match status" value="1"/>
</dbReference>
<keyword evidence="1" id="KW-0808">Transferase</keyword>
<keyword evidence="4" id="KW-1185">Reference proteome</keyword>
<protein>
    <submittedName>
        <fullName evidence="3">2-isopropylmalate synthase</fullName>
    </submittedName>
</protein>
<dbReference type="Pfam" id="PF00682">
    <property type="entry name" value="HMGL-like"/>
    <property type="match status" value="1"/>
</dbReference>
<gene>
    <name evidence="3" type="ORF">EQM13_05545</name>
</gene>
<name>A0A410QAS2_9FIRM</name>
<evidence type="ECO:0000256" key="1">
    <source>
        <dbReference type="ARBA" id="ARBA00022679"/>
    </source>
</evidence>
<dbReference type="PROSITE" id="PS50991">
    <property type="entry name" value="PYR_CT"/>
    <property type="match status" value="1"/>
</dbReference>
<dbReference type="CDD" id="cd07947">
    <property type="entry name" value="DRE_TIM_Re_CS"/>
    <property type="match status" value="1"/>
</dbReference>
<reference evidence="4" key="1">
    <citation type="submission" date="2019-01" db="EMBL/GenBank/DDBJ databases">
        <title>Draft genomes of a novel of Sporanaerobacter strains.</title>
        <authorList>
            <person name="Ma S."/>
        </authorList>
    </citation>
    <scope>NUCLEOTIDE SEQUENCE [LARGE SCALE GENOMIC DNA]</scope>
    <source>
        <strain evidence="4">NJN-17</strain>
    </source>
</reference>
<dbReference type="GO" id="GO:0016740">
    <property type="term" value="F:transferase activity"/>
    <property type="evidence" value="ECO:0007669"/>
    <property type="project" value="UniProtKB-KW"/>
</dbReference>
<evidence type="ECO:0000259" key="2">
    <source>
        <dbReference type="PROSITE" id="PS50991"/>
    </source>
</evidence>
<dbReference type="EMBL" id="CP035282">
    <property type="protein sequence ID" value="QAT61085.1"/>
    <property type="molecule type" value="Genomic_DNA"/>
</dbReference>
<proteinExistence type="predicted"/>
<dbReference type="InterPro" id="IPR000891">
    <property type="entry name" value="PYR_CT"/>
</dbReference>
<dbReference type="InterPro" id="IPR013785">
    <property type="entry name" value="Aldolase_TIM"/>
</dbReference>
<accession>A0A410QAS2</accession>
<feature type="domain" description="Pyruvate carboxyltransferase" evidence="2">
    <location>
        <begin position="42"/>
        <end position="312"/>
    </location>
</feature>
<dbReference type="SUPFAM" id="SSF51569">
    <property type="entry name" value="Aldolase"/>
    <property type="match status" value="1"/>
</dbReference>
<evidence type="ECO:0000313" key="4">
    <source>
        <dbReference type="Proteomes" id="UP000287969"/>
    </source>
</evidence>
<dbReference type="Proteomes" id="UP000287969">
    <property type="component" value="Chromosome"/>
</dbReference>
<dbReference type="KEGG" id="spoa:EQM13_05545"/>
<evidence type="ECO:0000313" key="3">
    <source>
        <dbReference type="EMBL" id="QAT61085.1"/>
    </source>
</evidence>
<dbReference type="AlphaFoldDB" id="A0A410QAS2"/>
<sequence length="451" mass="51796">MNVYNPVDVLKPNLYKSIFPYSEIPKVVFNNIQLPMELPENIWITDTTFRDGQQSMSFMTVKQIVKIYDYLHELDNGSGVICQSEFFLYSDKDRKAVEKCRERGYEFPQITSWIRADKRDFKLVKDMKIKETGILMSCSDYHIFHKLNMTRKQAMNKYLSIAESALEYGIIPRCHLEDITRADFFGFVVPLVKNLMGLSKKSGIQVKIRACDTLGVGVPYNGVELPRSVPAIIHGLRYYCNVPSESIEWHGHNDYYGVVTNSTTSWLYGCSSVNTTLFGIGERSGNCPLEAMIMEYAQLKGTTKNMNLKVISDISDYFQREFNYKIPVRTPFVGSEFNVTRAGIHADGLLKNEEIYNSFDTEKVLNRPIIVAVNSYSGLAGIAAWINSYFKLKSDKKIDKNDERVLSIKKWVDEEYKRGRTSNIKNDELKEIVLKYFPNILNDDKTKAIEA</sequence>